<feature type="binding site" evidence="11">
    <location>
        <position position="61"/>
    </location>
    <ligand>
        <name>substrate</name>
    </ligand>
</feature>
<keyword evidence="13" id="KW-1185">Reference proteome</keyword>
<feature type="binding site" evidence="11">
    <location>
        <begin position="16"/>
        <end position="21"/>
    </location>
    <ligand>
        <name>ATP</name>
        <dbReference type="ChEBI" id="CHEBI:30616"/>
    </ligand>
</feature>
<dbReference type="Pfam" id="PF01202">
    <property type="entry name" value="SKI"/>
    <property type="match status" value="1"/>
</dbReference>
<feature type="binding site" evidence="11">
    <location>
        <position position="137"/>
    </location>
    <ligand>
        <name>substrate</name>
    </ligand>
</feature>
<dbReference type="InterPro" id="IPR023000">
    <property type="entry name" value="Shikimate_kinase_CS"/>
</dbReference>
<dbReference type="AlphaFoldDB" id="A0A7W3PLR1"/>
<dbReference type="GO" id="GO:0009073">
    <property type="term" value="P:aromatic amino acid family biosynthetic process"/>
    <property type="evidence" value="ECO:0007669"/>
    <property type="project" value="UniProtKB-KW"/>
</dbReference>
<dbReference type="PRINTS" id="PR01100">
    <property type="entry name" value="SHIKIMTKNASE"/>
</dbReference>
<evidence type="ECO:0000256" key="5">
    <source>
        <dbReference type="ARBA" id="ARBA00022679"/>
    </source>
</evidence>
<dbReference type="PANTHER" id="PTHR21087">
    <property type="entry name" value="SHIKIMATE KINASE"/>
    <property type="match status" value="1"/>
</dbReference>
<evidence type="ECO:0000313" key="13">
    <source>
        <dbReference type="Proteomes" id="UP000526083"/>
    </source>
</evidence>
<gene>
    <name evidence="11" type="primary">aroK</name>
    <name evidence="12" type="ORF">FHX48_001192</name>
</gene>
<comment type="cofactor">
    <cofactor evidence="11">
        <name>Mg(2+)</name>
        <dbReference type="ChEBI" id="CHEBI:18420"/>
    </cofactor>
    <text evidence="11">Binds 1 Mg(2+) ion per subunit.</text>
</comment>
<keyword evidence="9 11" id="KW-0057">Aromatic amino acid biosynthesis</keyword>
<organism evidence="12 13">
    <name type="scientific">Microbacterium halimionae</name>
    <dbReference type="NCBI Taxonomy" id="1526413"/>
    <lineage>
        <taxon>Bacteria</taxon>
        <taxon>Bacillati</taxon>
        <taxon>Actinomycetota</taxon>
        <taxon>Actinomycetes</taxon>
        <taxon>Micrococcales</taxon>
        <taxon>Microbacteriaceae</taxon>
        <taxon>Microbacterium</taxon>
    </lineage>
</organism>
<dbReference type="InterPro" id="IPR027417">
    <property type="entry name" value="P-loop_NTPase"/>
</dbReference>
<feature type="binding site" evidence="11">
    <location>
        <position position="118"/>
    </location>
    <ligand>
        <name>ATP</name>
        <dbReference type="ChEBI" id="CHEBI:30616"/>
    </ligand>
</feature>
<dbReference type="InterPro" id="IPR031322">
    <property type="entry name" value="Shikimate/glucono_kinase"/>
</dbReference>
<dbReference type="Gene3D" id="3.40.50.300">
    <property type="entry name" value="P-loop containing nucleotide triphosphate hydrolases"/>
    <property type="match status" value="1"/>
</dbReference>
<dbReference type="GO" id="GO:0008652">
    <property type="term" value="P:amino acid biosynthetic process"/>
    <property type="evidence" value="ECO:0007669"/>
    <property type="project" value="UniProtKB-KW"/>
</dbReference>
<dbReference type="Proteomes" id="UP000526083">
    <property type="component" value="Unassembled WGS sequence"/>
</dbReference>
<dbReference type="HAMAP" id="MF_00109">
    <property type="entry name" value="Shikimate_kinase"/>
    <property type="match status" value="1"/>
</dbReference>
<comment type="caution">
    <text evidence="12">The sequence shown here is derived from an EMBL/GenBank/DDBJ whole genome shotgun (WGS) entry which is preliminary data.</text>
</comment>
<comment type="catalytic activity">
    <reaction evidence="10 11">
        <text>shikimate + ATP = 3-phosphoshikimate + ADP + H(+)</text>
        <dbReference type="Rhea" id="RHEA:13121"/>
        <dbReference type="ChEBI" id="CHEBI:15378"/>
        <dbReference type="ChEBI" id="CHEBI:30616"/>
        <dbReference type="ChEBI" id="CHEBI:36208"/>
        <dbReference type="ChEBI" id="CHEBI:145989"/>
        <dbReference type="ChEBI" id="CHEBI:456216"/>
        <dbReference type="EC" id="2.7.1.71"/>
    </reaction>
</comment>
<dbReference type="GO" id="GO:0005829">
    <property type="term" value="C:cytosol"/>
    <property type="evidence" value="ECO:0007669"/>
    <property type="project" value="TreeGrafter"/>
</dbReference>
<evidence type="ECO:0000256" key="8">
    <source>
        <dbReference type="ARBA" id="ARBA00022840"/>
    </source>
</evidence>
<dbReference type="GO" id="GO:0009423">
    <property type="term" value="P:chorismate biosynthetic process"/>
    <property type="evidence" value="ECO:0007669"/>
    <property type="project" value="UniProtKB-UniRule"/>
</dbReference>
<dbReference type="CDD" id="cd00464">
    <property type="entry name" value="SK"/>
    <property type="match status" value="1"/>
</dbReference>
<dbReference type="EMBL" id="JACGWY010000002">
    <property type="protein sequence ID" value="MBA8816119.1"/>
    <property type="molecule type" value="Genomic_DNA"/>
</dbReference>
<dbReference type="InterPro" id="IPR000623">
    <property type="entry name" value="Shikimate_kinase/TSH1"/>
</dbReference>
<comment type="subcellular location">
    <subcellularLocation>
        <location evidence="11">Cytoplasm</location>
    </subcellularLocation>
</comment>
<keyword evidence="6 11" id="KW-0547">Nucleotide-binding</keyword>
<name>A0A7W3PLR1_9MICO</name>
<dbReference type="PROSITE" id="PS01128">
    <property type="entry name" value="SHIKIMATE_KINASE"/>
    <property type="match status" value="1"/>
</dbReference>
<protein>
    <recommendedName>
        <fullName evidence="3 11">Shikimate kinase</fullName>
        <shortName evidence="11">SK</shortName>
        <ecNumber evidence="3 11">2.7.1.71</ecNumber>
    </recommendedName>
</protein>
<keyword evidence="11" id="KW-0963">Cytoplasm</keyword>
<keyword evidence="8 11" id="KW-0067">ATP-binding</keyword>
<evidence type="ECO:0000256" key="6">
    <source>
        <dbReference type="ARBA" id="ARBA00022741"/>
    </source>
</evidence>
<evidence type="ECO:0000313" key="12">
    <source>
        <dbReference type="EMBL" id="MBA8816119.1"/>
    </source>
</evidence>
<evidence type="ECO:0000256" key="1">
    <source>
        <dbReference type="ARBA" id="ARBA00004842"/>
    </source>
</evidence>
<feature type="binding site" evidence="11">
    <location>
        <position position="20"/>
    </location>
    <ligand>
        <name>Mg(2+)</name>
        <dbReference type="ChEBI" id="CHEBI:18420"/>
    </ligand>
</feature>
<comment type="caution">
    <text evidence="11">Lacks conserved residue(s) required for the propagation of feature annotation.</text>
</comment>
<keyword evidence="11" id="KW-0479">Metal-binding</keyword>
<dbReference type="GO" id="GO:0000287">
    <property type="term" value="F:magnesium ion binding"/>
    <property type="evidence" value="ECO:0007669"/>
    <property type="project" value="UniProtKB-UniRule"/>
</dbReference>
<evidence type="ECO:0000256" key="2">
    <source>
        <dbReference type="ARBA" id="ARBA00006997"/>
    </source>
</evidence>
<dbReference type="GO" id="GO:0005524">
    <property type="term" value="F:ATP binding"/>
    <property type="evidence" value="ECO:0007669"/>
    <property type="project" value="UniProtKB-UniRule"/>
</dbReference>
<keyword evidence="4 11" id="KW-0028">Amino-acid biosynthesis</keyword>
<evidence type="ECO:0000256" key="4">
    <source>
        <dbReference type="ARBA" id="ARBA00022605"/>
    </source>
</evidence>
<comment type="similarity">
    <text evidence="2 11">Belongs to the shikimate kinase family.</text>
</comment>
<dbReference type="PANTHER" id="PTHR21087:SF16">
    <property type="entry name" value="SHIKIMATE KINASE 1, CHLOROPLASTIC"/>
    <property type="match status" value="1"/>
</dbReference>
<keyword evidence="11" id="KW-0460">Magnesium</keyword>
<comment type="function">
    <text evidence="11">Catalyzes the specific phosphorylation of the 3-hydroxyl group of shikimic acid using ATP as a cosubstrate.</text>
</comment>
<comment type="pathway">
    <text evidence="1 11">Metabolic intermediate biosynthesis; chorismate biosynthesis; chorismate from D-erythrose 4-phosphate and phosphoenolpyruvate: step 5/7.</text>
</comment>
<keyword evidence="7 11" id="KW-0418">Kinase</keyword>
<comment type="subunit">
    <text evidence="11">Monomer.</text>
</comment>
<dbReference type="RefSeq" id="WP_167049700.1">
    <property type="nucleotide sequence ID" value="NZ_JAAOZB010000002.1"/>
</dbReference>
<keyword evidence="5 11" id="KW-0808">Transferase</keyword>
<evidence type="ECO:0000256" key="10">
    <source>
        <dbReference type="ARBA" id="ARBA00048567"/>
    </source>
</evidence>
<evidence type="ECO:0000256" key="3">
    <source>
        <dbReference type="ARBA" id="ARBA00012154"/>
    </source>
</evidence>
<dbReference type="UniPathway" id="UPA00053">
    <property type="reaction ID" value="UER00088"/>
</dbReference>
<evidence type="ECO:0000256" key="11">
    <source>
        <dbReference type="HAMAP-Rule" id="MF_00109"/>
    </source>
</evidence>
<dbReference type="SUPFAM" id="SSF52540">
    <property type="entry name" value="P-loop containing nucleoside triphosphate hydrolases"/>
    <property type="match status" value="1"/>
</dbReference>
<proteinExistence type="inferred from homology"/>
<evidence type="ECO:0000256" key="7">
    <source>
        <dbReference type="ARBA" id="ARBA00022777"/>
    </source>
</evidence>
<feature type="binding site" evidence="11">
    <location>
        <position position="82"/>
    </location>
    <ligand>
        <name>substrate</name>
    </ligand>
</feature>
<sequence>MTVPDSRALVLVGPMGAGKTSVGRRVARTLGQRFIDTDKSVIRDHGPIPEIFARTGEAHFRALERAAVVEALAHGGVVALGGGAVLDPDTRSDLAAHRVVFLTVSAKLVASRVVGDGRPLLAGEDPVARWQQIYDERLPLYQEVADATFDTSVGPLALAVTSIVNWATHEDDRLENV</sequence>
<feature type="binding site" evidence="11">
    <location>
        <position position="38"/>
    </location>
    <ligand>
        <name>substrate</name>
    </ligand>
</feature>
<reference evidence="12 13" key="1">
    <citation type="submission" date="2020-07" db="EMBL/GenBank/DDBJ databases">
        <title>Sequencing the genomes of 1000 actinobacteria strains.</title>
        <authorList>
            <person name="Klenk H.-P."/>
        </authorList>
    </citation>
    <scope>NUCLEOTIDE SEQUENCE [LARGE SCALE GENOMIC DNA]</scope>
    <source>
        <strain evidence="12 13">DSM 27576</strain>
    </source>
</reference>
<dbReference type="EC" id="2.7.1.71" evidence="3 11"/>
<accession>A0A7W3PLR1</accession>
<dbReference type="GO" id="GO:0004765">
    <property type="term" value="F:shikimate kinase activity"/>
    <property type="evidence" value="ECO:0007669"/>
    <property type="project" value="UniProtKB-UniRule"/>
</dbReference>
<evidence type="ECO:0000256" key="9">
    <source>
        <dbReference type="ARBA" id="ARBA00023141"/>
    </source>
</evidence>